<dbReference type="Gene3D" id="2.130.10.10">
    <property type="entry name" value="YVTN repeat-like/Quinoprotein amine dehydrogenase"/>
    <property type="match status" value="3"/>
</dbReference>
<dbReference type="PROSITE" id="PS50082">
    <property type="entry name" value="WD_REPEATS_2"/>
    <property type="match status" value="3"/>
</dbReference>
<dbReference type="PANTHER" id="PTHR13720">
    <property type="entry name" value="WD-40 REPEAT PROTEIN"/>
    <property type="match status" value="1"/>
</dbReference>
<dbReference type="InterPro" id="IPR015943">
    <property type="entry name" value="WD40/YVTN_repeat-like_dom_sf"/>
</dbReference>
<accession>A0ABR1FMP7</accession>
<dbReference type="InterPro" id="IPR001680">
    <property type="entry name" value="WD40_rpt"/>
</dbReference>
<dbReference type="SUPFAM" id="SSF50978">
    <property type="entry name" value="WD40 repeat-like"/>
    <property type="match status" value="2"/>
</dbReference>
<dbReference type="PANTHER" id="PTHR13720:SF14">
    <property type="entry name" value="CILIA- AND FLAGELLA-ASSOCIATED PROTEIN 52"/>
    <property type="match status" value="1"/>
</dbReference>
<gene>
    <name evidence="1" type="primary">WDR16</name>
    <name evidence="1" type="ORF">SO694_00106085</name>
</gene>
<sequence length="665" mass="71531">MALAEDSSQLKLDGIIGFSGSVQDGVHVVRSEHLPGSREWIIYPLGSLVVVRQTGTGSRAVVAFLQGHSNDVSCLCVSGDGRRLASGQDSHQGVAADVIVWDLVEACEGALAGESASEKVLLHRLRQHKGSVQAVGINSTDSLLATLGGRDDNALVIWDLESGEPICGQPAAADNALALQWLHGNPDRLITCGARHLRVWQVDVSLPKLHAMDALLGTLKRVMRCISVGSDDAFAYVGTTTGEVLKFAIDRDGIQLPNDPDRVRPMLKAVSPKRVGMGVHTCQCLTNPRTGNDNVIVGAGDGTLLLLNTDLNAIANKKEQLLGAVTSISMPNRESGQFVVCTAEANRYRVAVKDWQADLVATAHVGKVKDVVFPPNFSDVFVTCSAGGDIRVWNTKKRVELLRIRVPNLECESVLITSSGGEVVSGWSDGRVRSFFPESGKLKFVINDAHTDGVTALAIVPNQAPSSSWKLLSGGRDGRIRGWRVTTSHQAMLFSIKEHRGMVTALKVSEDGSKAVSASADGSCLSFDLHTQVRKLALFEPNVFTNVAWHPDESQLLTTGSNYKITYWDAYDASRIRVVDGSFTDEMTALDVEPKSGAWFVTGSADKTVKFWHYDDGIACAQGIGHSKRINSVKISPDQANAISVGDEGGIYIWSLDEAVKPTCD</sequence>
<proteinExistence type="predicted"/>
<dbReference type="PROSITE" id="PS00678">
    <property type="entry name" value="WD_REPEATS_1"/>
    <property type="match status" value="1"/>
</dbReference>
<dbReference type="SMART" id="SM00320">
    <property type="entry name" value="WD40"/>
    <property type="match status" value="9"/>
</dbReference>
<dbReference type="Pfam" id="PF00400">
    <property type="entry name" value="WD40"/>
    <property type="match status" value="7"/>
</dbReference>
<dbReference type="InterPro" id="IPR019775">
    <property type="entry name" value="WD40_repeat_CS"/>
</dbReference>
<dbReference type="KEGG" id="aaf:AURANDRAFT_21121"/>
<evidence type="ECO:0000313" key="1">
    <source>
        <dbReference type="EMBL" id="KAK7233671.1"/>
    </source>
</evidence>
<dbReference type="InterPro" id="IPR036322">
    <property type="entry name" value="WD40_repeat_dom_sf"/>
</dbReference>
<comment type="caution">
    <text evidence="1">The sequence shown here is derived from an EMBL/GenBank/DDBJ whole genome shotgun (WGS) entry which is preliminary data.</text>
</comment>
<dbReference type="GO" id="GO:0005930">
    <property type="term" value="C:axoneme"/>
    <property type="evidence" value="ECO:0007669"/>
    <property type="project" value="UniProtKB-ARBA"/>
</dbReference>
<dbReference type="InterPro" id="IPR050630">
    <property type="entry name" value="WD_repeat_EMAP"/>
</dbReference>
<protein>
    <submittedName>
        <fullName evidence="1">WD repeat-containing protein</fullName>
    </submittedName>
</protein>
<dbReference type="Proteomes" id="UP001363151">
    <property type="component" value="Unassembled WGS sequence"/>
</dbReference>
<dbReference type="EMBL" id="JBBJCI010000357">
    <property type="protein sequence ID" value="KAK7233671.1"/>
    <property type="molecule type" value="Genomic_DNA"/>
</dbReference>
<organism evidence="1 2">
    <name type="scientific">Aureococcus anophagefferens</name>
    <name type="common">Harmful bloom alga</name>
    <dbReference type="NCBI Taxonomy" id="44056"/>
    <lineage>
        <taxon>Eukaryota</taxon>
        <taxon>Sar</taxon>
        <taxon>Stramenopiles</taxon>
        <taxon>Ochrophyta</taxon>
        <taxon>Pelagophyceae</taxon>
        <taxon>Pelagomonadales</taxon>
        <taxon>Pelagomonadaceae</taxon>
        <taxon>Aureococcus</taxon>
    </lineage>
</organism>
<reference evidence="1 2" key="1">
    <citation type="submission" date="2024-03" db="EMBL/GenBank/DDBJ databases">
        <title>Aureococcus anophagefferens CCMP1851 and Kratosvirus quantuckense: Draft genome of a second virus-susceptible host strain in the model system.</title>
        <authorList>
            <person name="Chase E."/>
            <person name="Truchon A.R."/>
            <person name="Schepens W."/>
            <person name="Wilhelm S.W."/>
        </authorList>
    </citation>
    <scope>NUCLEOTIDE SEQUENCE [LARGE SCALE GENOMIC DNA]</scope>
    <source>
        <strain evidence="1 2">CCMP1851</strain>
    </source>
</reference>
<keyword evidence="2" id="KW-1185">Reference proteome</keyword>
<evidence type="ECO:0000313" key="2">
    <source>
        <dbReference type="Proteomes" id="UP001363151"/>
    </source>
</evidence>
<name>A0ABR1FMP7_AURAN</name>
<dbReference type="GO" id="GO:0031514">
    <property type="term" value="C:motile cilium"/>
    <property type="evidence" value="ECO:0007669"/>
    <property type="project" value="UniProtKB-SubCell"/>
</dbReference>